<proteinExistence type="predicted"/>
<dbReference type="EMBL" id="NGJU01000032">
    <property type="protein sequence ID" value="RST91223.1"/>
    <property type="molecule type" value="Genomic_DNA"/>
</dbReference>
<feature type="transmembrane region" description="Helical" evidence="1">
    <location>
        <begin position="318"/>
        <end position="339"/>
    </location>
</feature>
<accession>A0A429ZC26</accession>
<name>A0A429ZC26_9ENTE</name>
<feature type="transmembrane region" description="Helical" evidence="1">
    <location>
        <begin position="647"/>
        <end position="669"/>
    </location>
</feature>
<feature type="transmembrane region" description="Helical" evidence="1">
    <location>
        <begin position="250"/>
        <end position="268"/>
    </location>
</feature>
<dbReference type="Proteomes" id="UP000287239">
    <property type="component" value="Unassembled WGS sequence"/>
</dbReference>
<feature type="transmembrane region" description="Helical" evidence="1">
    <location>
        <begin position="199"/>
        <end position="222"/>
    </location>
</feature>
<dbReference type="OrthoDB" id="2204454at2"/>
<feature type="transmembrane region" description="Helical" evidence="1">
    <location>
        <begin position="602"/>
        <end position="626"/>
    </location>
</feature>
<dbReference type="RefSeq" id="WP_126782425.1">
    <property type="nucleotide sequence ID" value="NZ_NGJU01000032.1"/>
</dbReference>
<gene>
    <name evidence="2" type="ORF">CBF35_14530</name>
</gene>
<comment type="caution">
    <text evidence="2">The sequence shown here is derived from an EMBL/GenBank/DDBJ whole genome shotgun (WGS) entry which is preliminary data.</text>
</comment>
<dbReference type="GeneID" id="98569561"/>
<keyword evidence="1" id="KW-0812">Transmembrane</keyword>
<feature type="transmembrane region" description="Helical" evidence="1">
    <location>
        <begin position="675"/>
        <end position="696"/>
    </location>
</feature>
<evidence type="ECO:0000256" key="1">
    <source>
        <dbReference type="SAM" id="Phobius"/>
    </source>
</evidence>
<evidence type="ECO:0008006" key="4">
    <source>
        <dbReference type="Google" id="ProtNLM"/>
    </source>
</evidence>
<evidence type="ECO:0000313" key="3">
    <source>
        <dbReference type="Proteomes" id="UP000287239"/>
    </source>
</evidence>
<keyword evidence="3" id="KW-1185">Reference proteome</keyword>
<keyword evidence="1" id="KW-1133">Transmembrane helix</keyword>
<keyword evidence="1" id="KW-0472">Membrane</keyword>
<dbReference type="AlphaFoldDB" id="A0A429ZC26"/>
<reference evidence="2 3" key="1">
    <citation type="submission" date="2017-05" db="EMBL/GenBank/DDBJ databases">
        <title>Vagococcus spp. assemblies.</title>
        <authorList>
            <person name="Gulvik C.A."/>
        </authorList>
    </citation>
    <scope>NUCLEOTIDE SEQUENCE [LARGE SCALE GENOMIC DNA]</scope>
    <source>
        <strain evidence="2 3">NCFB 2777</strain>
    </source>
</reference>
<evidence type="ECO:0000313" key="2">
    <source>
        <dbReference type="EMBL" id="RST91223.1"/>
    </source>
</evidence>
<feature type="transmembrane region" description="Helical" evidence="1">
    <location>
        <begin position="274"/>
        <end position="297"/>
    </location>
</feature>
<protein>
    <recommendedName>
        <fullName evidence="4">Bacteriocin-associated integral membrane protein</fullName>
    </recommendedName>
</protein>
<sequence length="708" mass="80992">MKKLTSLCLFIVLLFTSLLVINIYQTKDKIKINSLEMTPSSFNFYIKNSNKTLTEELTFLTELAKQEEVAIFRTDREDNVVIKSVIFNQQAFPFDNFNLQPSDLFTNQNHLYASYSLNSSKPKGNIPTFDQRNKILLQTLTNYYQDSSKSLNGTYSIVSTKAFNKKQVLNHLTTFFEVSEKELLTEATHTAVGFVNKDLMIFSGLLMIFLLILTLVTIYTPLTEIKAIGVMKLNGLSDSLILSQFLKTNIAIIIGTASLINISCLFYFKVIPKYFLISLIFAQSSLLILFFSLNFLTYLIIRKVTISNMLANFFDFKFGIWLCFLLKGAITILLTLLMMQISNTFDALMKQYYVNQSWQAQGDYLTLENYQLSGDDYQGFLLNNGHLEKKIARLLPELEQQLNGFYVNSDVYLAENYLNDADSKLSYEPTETFQVMQINYNFLESLALADQLKQKTGRQFLIPKSYKIREETLRYFCQQLLFENLSPQEQQQTLLTELPINFSYYDDYADFSVFTYNSDSLLTFDKPILMVFDNTSTDSFETMLLTNTGLSNPLKIKNTAANREALQQIIVEEQLTDLNLKFSTINSILGDQVSSLKMSITIFSLVLVAVFLLTICASLFLLGCLIQSKKQKVAVYRLLGFNLFDRYALEIIIFASLYVIQLLTLLFLADSFIALPYGLLMLLIDLVITITGTLSLEKQNLARLLKGE</sequence>
<organism evidence="2 3">
    <name type="scientific">Vagococcus salmoninarum</name>
    <dbReference type="NCBI Taxonomy" id="2739"/>
    <lineage>
        <taxon>Bacteria</taxon>
        <taxon>Bacillati</taxon>
        <taxon>Bacillota</taxon>
        <taxon>Bacilli</taxon>
        <taxon>Lactobacillales</taxon>
        <taxon>Enterococcaceae</taxon>
        <taxon>Vagococcus</taxon>
    </lineage>
</organism>